<dbReference type="OrthoDB" id="16820at2759"/>
<dbReference type="InterPro" id="IPR036188">
    <property type="entry name" value="FAD/NAD-bd_sf"/>
</dbReference>
<comment type="caution">
    <text evidence="7">The sequence shown here is derived from an EMBL/GenBank/DDBJ whole genome shotgun (WGS) entry which is preliminary data.</text>
</comment>
<evidence type="ECO:0000256" key="5">
    <source>
        <dbReference type="ARBA" id="ARBA00023033"/>
    </source>
</evidence>
<dbReference type="EMBL" id="AMGV01000009">
    <property type="protein sequence ID" value="KEF54826.1"/>
    <property type="molecule type" value="Genomic_DNA"/>
</dbReference>
<dbReference type="PANTHER" id="PTHR13789">
    <property type="entry name" value="MONOOXYGENASE"/>
    <property type="match status" value="1"/>
</dbReference>
<accession>A0A072P4S5</accession>
<name>A0A072P4S5_9EURO</name>
<keyword evidence="4" id="KW-0560">Oxidoreductase</keyword>
<evidence type="ECO:0000256" key="4">
    <source>
        <dbReference type="ARBA" id="ARBA00023002"/>
    </source>
</evidence>
<dbReference type="PANTHER" id="PTHR13789:SF242">
    <property type="entry name" value="FAD-BINDING DOMAIN-CONTAINING PROTEIN"/>
    <property type="match status" value="1"/>
</dbReference>
<keyword evidence="2" id="KW-0285">Flavoprotein</keyword>
<evidence type="ECO:0000313" key="8">
    <source>
        <dbReference type="Proteomes" id="UP000027920"/>
    </source>
</evidence>
<dbReference type="AlphaFoldDB" id="A0A072P4S5"/>
<dbReference type="STRING" id="1182545.A0A072P4S5"/>
<feature type="domain" description="FAD-binding" evidence="6">
    <location>
        <begin position="5"/>
        <end position="361"/>
    </location>
</feature>
<dbReference type="GO" id="GO:0071949">
    <property type="term" value="F:FAD binding"/>
    <property type="evidence" value="ECO:0007669"/>
    <property type="project" value="InterPro"/>
</dbReference>
<keyword evidence="8" id="KW-1185">Reference proteome</keyword>
<dbReference type="GeneID" id="25284178"/>
<keyword evidence="3" id="KW-0274">FAD</keyword>
<dbReference type="HOGENOM" id="CLU_009665_19_3_1"/>
<keyword evidence="5" id="KW-0503">Monooxygenase</keyword>
<dbReference type="RefSeq" id="XP_013257416.1">
    <property type="nucleotide sequence ID" value="XM_013401962.1"/>
</dbReference>
<dbReference type="SUPFAM" id="SSF54373">
    <property type="entry name" value="FAD-linked reductases, C-terminal domain"/>
    <property type="match status" value="1"/>
</dbReference>
<sequence length="456" mass="50229">MPGLDVIVVGAGLGGLGAAIALRLAGHNVNILEAAPKIGEVGAGIQLLPNSSKILRSWGVLDMIDPARICDTETCNILDWRGKLISSMNMNLAAKEYSSPFYDVHRADLHKALHERAVQLGAQLYVGAEVTDVRFDKEHDCVFVTTTSDSKPSWQADLVVGADGLHSRCRQIVSGKIDAPRHTGDMAYRLLLDANEIPSDAEMKPIVEEKAVTYWYGPGAHVVTYAIRQRKLLNMVLLVPDDMPADGPSTLAGQVSEMQNLFRDWDPRIVSLLDKCRSVLRWRLSIWDPIDSWVHPSGSMVLLGDAVHATLPYLASGAGMSFEDGAVLGECLKDLDRSTFLKDKHRALAVYESCRMKRTNAIVARGNLQQDLNHLDDGPEQIARDGKMKAFAKIEENYCPGDNIDWESLSSSCSQTLIPGEDPLVWRRFGAGEWLLSYVPEEDVLKERQSGLNGDE</sequence>
<dbReference type="Gene3D" id="3.50.50.60">
    <property type="entry name" value="FAD/NAD(P)-binding domain"/>
    <property type="match status" value="1"/>
</dbReference>
<dbReference type="InterPro" id="IPR002938">
    <property type="entry name" value="FAD-bd"/>
</dbReference>
<proteinExistence type="inferred from homology"/>
<dbReference type="Proteomes" id="UP000027920">
    <property type="component" value="Unassembled WGS sequence"/>
</dbReference>
<comment type="similarity">
    <text evidence="1">Belongs to the paxM FAD-dependent monooxygenase family.</text>
</comment>
<evidence type="ECO:0000313" key="7">
    <source>
        <dbReference type="EMBL" id="KEF54826.1"/>
    </source>
</evidence>
<dbReference type="PRINTS" id="PR00420">
    <property type="entry name" value="RNGMNOXGNASE"/>
</dbReference>
<dbReference type="GO" id="GO:0004497">
    <property type="term" value="F:monooxygenase activity"/>
    <property type="evidence" value="ECO:0007669"/>
    <property type="project" value="UniProtKB-KW"/>
</dbReference>
<organism evidence="7 8">
    <name type="scientific">Exophiala aquamarina CBS 119918</name>
    <dbReference type="NCBI Taxonomy" id="1182545"/>
    <lineage>
        <taxon>Eukaryota</taxon>
        <taxon>Fungi</taxon>
        <taxon>Dikarya</taxon>
        <taxon>Ascomycota</taxon>
        <taxon>Pezizomycotina</taxon>
        <taxon>Eurotiomycetes</taxon>
        <taxon>Chaetothyriomycetidae</taxon>
        <taxon>Chaetothyriales</taxon>
        <taxon>Herpotrichiellaceae</taxon>
        <taxon>Exophiala</taxon>
    </lineage>
</organism>
<evidence type="ECO:0000256" key="1">
    <source>
        <dbReference type="ARBA" id="ARBA00007992"/>
    </source>
</evidence>
<dbReference type="InterPro" id="IPR050493">
    <property type="entry name" value="FAD-dep_Monooxygenase_BioMet"/>
</dbReference>
<reference evidence="7 8" key="1">
    <citation type="submission" date="2013-03" db="EMBL/GenBank/DDBJ databases">
        <title>The Genome Sequence of Exophiala aquamarina CBS 119918.</title>
        <authorList>
            <consortium name="The Broad Institute Genomics Platform"/>
            <person name="Cuomo C."/>
            <person name="de Hoog S."/>
            <person name="Gorbushina A."/>
            <person name="Walker B."/>
            <person name="Young S.K."/>
            <person name="Zeng Q."/>
            <person name="Gargeya S."/>
            <person name="Fitzgerald M."/>
            <person name="Haas B."/>
            <person name="Abouelleil A."/>
            <person name="Allen A.W."/>
            <person name="Alvarado L."/>
            <person name="Arachchi H.M."/>
            <person name="Berlin A.M."/>
            <person name="Chapman S.B."/>
            <person name="Gainer-Dewar J."/>
            <person name="Goldberg J."/>
            <person name="Griggs A."/>
            <person name="Gujja S."/>
            <person name="Hansen M."/>
            <person name="Howarth C."/>
            <person name="Imamovic A."/>
            <person name="Ireland A."/>
            <person name="Larimer J."/>
            <person name="McCowan C."/>
            <person name="Murphy C."/>
            <person name="Pearson M."/>
            <person name="Poon T.W."/>
            <person name="Priest M."/>
            <person name="Roberts A."/>
            <person name="Saif S."/>
            <person name="Shea T."/>
            <person name="Sisk P."/>
            <person name="Sykes S."/>
            <person name="Wortman J."/>
            <person name="Nusbaum C."/>
            <person name="Birren B."/>
        </authorList>
    </citation>
    <scope>NUCLEOTIDE SEQUENCE [LARGE SCALE GENOMIC DNA]</scope>
    <source>
        <strain evidence="7 8">CBS 119918</strain>
    </source>
</reference>
<evidence type="ECO:0000256" key="3">
    <source>
        <dbReference type="ARBA" id="ARBA00022827"/>
    </source>
</evidence>
<gene>
    <name evidence="7" type="ORF">A1O9_09268</name>
</gene>
<evidence type="ECO:0000256" key="2">
    <source>
        <dbReference type="ARBA" id="ARBA00022630"/>
    </source>
</evidence>
<dbReference type="Pfam" id="PF01494">
    <property type="entry name" value="FAD_binding_3"/>
    <property type="match status" value="1"/>
</dbReference>
<dbReference type="FunFam" id="3.50.50.60:FF:000115">
    <property type="entry name" value="Salicylate hydroxylase, putative"/>
    <property type="match status" value="1"/>
</dbReference>
<dbReference type="VEuPathDB" id="FungiDB:A1O9_09268"/>
<protein>
    <recommendedName>
        <fullName evidence="6">FAD-binding domain-containing protein</fullName>
    </recommendedName>
</protein>
<dbReference type="SUPFAM" id="SSF51905">
    <property type="entry name" value="FAD/NAD(P)-binding domain"/>
    <property type="match status" value="1"/>
</dbReference>
<evidence type="ECO:0000259" key="6">
    <source>
        <dbReference type="Pfam" id="PF01494"/>
    </source>
</evidence>